<accession>A0A9N7YG19</accession>
<comment type="caution">
    <text evidence="1">The sequence shown here is derived from an EMBL/GenBank/DDBJ whole genome shotgun (WGS) entry which is preliminary data.</text>
</comment>
<organism evidence="1 2">
    <name type="scientific">Pleuronectes platessa</name>
    <name type="common">European plaice</name>
    <dbReference type="NCBI Taxonomy" id="8262"/>
    <lineage>
        <taxon>Eukaryota</taxon>
        <taxon>Metazoa</taxon>
        <taxon>Chordata</taxon>
        <taxon>Craniata</taxon>
        <taxon>Vertebrata</taxon>
        <taxon>Euteleostomi</taxon>
        <taxon>Actinopterygii</taxon>
        <taxon>Neopterygii</taxon>
        <taxon>Teleostei</taxon>
        <taxon>Neoteleostei</taxon>
        <taxon>Acanthomorphata</taxon>
        <taxon>Carangaria</taxon>
        <taxon>Pleuronectiformes</taxon>
        <taxon>Pleuronectoidei</taxon>
        <taxon>Pleuronectidae</taxon>
        <taxon>Pleuronectes</taxon>
    </lineage>
</organism>
<dbReference type="EMBL" id="CADEAL010000713">
    <property type="protein sequence ID" value="CAB1424231.1"/>
    <property type="molecule type" value="Genomic_DNA"/>
</dbReference>
<evidence type="ECO:0000313" key="1">
    <source>
        <dbReference type="EMBL" id="CAB1424231.1"/>
    </source>
</evidence>
<sequence length="215" mass="24212">MTDKQYCYISTPMDNVTVTALRLDARGRQPFIKHKDTLWRIQPSQPSVLHSSNQLLLLLVSFGGKDTRTWFFTQMSWSMCRFTVGVSVKGAFFSRLSFRVRLMVMEEVWRGRSGEVSSVFICSAEAFITPTETMGIAEMSDETATSEQGRHGSSFFHWLLCVPLPSCQPTQDGDRTIPASWSWMQRNLSGEEGVRAKGGVCSRWNSSSEPPCCSN</sequence>
<proteinExistence type="predicted"/>
<gene>
    <name evidence="1" type="ORF">PLEPLA_LOCUS12152</name>
</gene>
<dbReference type="AlphaFoldDB" id="A0A9N7YG19"/>
<dbReference type="Proteomes" id="UP001153269">
    <property type="component" value="Unassembled WGS sequence"/>
</dbReference>
<name>A0A9N7YG19_PLEPL</name>
<reference evidence="1" key="1">
    <citation type="submission" date="2020-03" db="EMBL/GenBank/DDBJ databases">
        <authorList>
            <person name="Weist P."/>
        </authorList>
    </citation>
    <scope>NUCLEOTIDE SEQUENCE</scope>
</reference>
<protein>
    <submittedName>
        <fullName evidence="1">Uncharacterized protein</fullName>
    </submittedName>
</protein>
<keyword evidence="2" id="KW-1185">Reference proteome</keyword>
<evidence type="ECO:0000313" key="2">
    <source>
        <dbReference type="Proteomes" id="UP001153269"/>
    </source>
</evidence>